<dbReference type="NCBIfam" id="TIGR01557">
    <property type="entry name" value="myb_SHAQKYF"/>
    <property type="match status" value="1"/>
</dbReference>
<feature type="compositionally biased region" description="Polar residues" evidence="5">
    <location>
        <begin position="59"/>
        <end position="74"/>
    </location>
</feature>
<dbReference type="Gene3D" id="1.10.10.60">
    <property type="entry name" value="Homeodomain-like"/>
    <property type="match status" value="1"/>
</dbReference>
<name>A0A6P6A515_DURZI</name>
<reference evidence="7" key="1">
    <citation type="submission" date="2025-08" db="UniProtKB">
        <authorList>
            <consortium name="RefSeq"/>
        </authorList>
    </citation>
    <scope>IDENTIFICATION</scope>
    <source>
        <tissue evidence="7">Fruit stalk</tissue>
    </source>
</reference>
<keyword evidence="6" id="KW-1185">Reference proteome</keyword>
<dbReference type="RefSeq" id="XP_022759831.1">
    <property type="nucleotide sequence ID" value="XM_022904096.1"/>
</dbReference>
<proteinExistence type="predicted"/>
<dbReference type="PANTHER" id="PTHR31499">
    <property type="entry name" value="MYB FAMILY TRANSCRIPTION FACTOR PHL11"/>
    <property type="match status" value="1"/>
</dbReference>
<evidence type="ECO:0000313" key="7">
    <source>
        <dbReference type="RefSeq" id="XP_022759831.1"/>
    </source>
</evidence>
<dbReference type="InterPro" id="IPR006447">
    <property type="entry name" value="Myb_dom_plants"/>
</dbReference>
<protein>
    <submittedName>
        <fullName evidence="7">Uncharacterized protein LOC111306188</fullName>
    </submittedName>
</protein>
<keyword evidence="4" id="KW-0539">Nucleus</keyword>
<dbReference type="PANTHER" id="PTHR31499:SF40">
    <property type="entry name" value="DNA-DIRECTED RNA POLYMERASE II SUBUNIT RPB1-LIKE"/>
    <property type="match status" value="1"/>
</dbReference>
<dbReference type="Proteomes" id="UP000515121">
    <property type="component" value="Unplaced"/>
</dbReference>
<evidence type="ECO:0000256" key="2">
    <source>
        <dbReference type="ARBA" id="ARBA00023015"/>
    </source>
</evidence>
<dbReference type="AlphaFoldDB" id="A0A6P6A515"/>
<keyword evidence="2" id="KW-0805">Transcription regulation</keyword>
<dbReference type="GO" id="GO:0003677">
    <property type="term" value="F:DNA binding"/>
    <property type="evidence" value="ECO:0007669"/>
    <property type="project" value="InterPro"/>
</dbReference>
<gene>
    <name evidence="7" type="primary">LOC111306188</name>
</gene>
<dbReference type="InterPro" id="IPR009057">
    <property type="entry name" value="Homeodomain-like_sf"/>
</dbReference>
<feature type="region of interest" description="Disordered" evidence="5">
    <location>
        <begin position="59"/>
        <end position="87"/>
    </location>
</feature>
<evidence type="ECO:0000256" key="4">
    <source>
        <dbReference type="ARBA" id="ARBA00023242"/>
    </source>
</evidence>
<dbReference type="SUPFAM" id="SSF46689">
    <property type="entry name" value="Homeodomain-like"/>
    <property type="match status" value="1"/>
</dbReference>
<dbReference type="KEGG" id="dzi:111306188"/>
<organism evidence="6 7">
    <name type="scientific">Durio zibethinus</name>
    <name type="common">Durian</name>
    <dbReference type="NCBI Taxonomy" id="66656"/>
    <lineage>
        <taxon>Eukaryota</taxon>
        <taxon>Viridiplantae</taxon>
        <taxon>Streptophyta</taxon>
        <taxon>Embryophyta</taxon>
        <taxon>Tracheophyta</taxon>
        <taxon>Spermatophyta</taxon>
        <taxon>Magnoliopsida</taxon>
        <taxon>eudicotyledons</taxon>
        <taxon>Gunneridae</taxon>
        <taxon>Pentapetalae</taxon>
        <taxon>rosids</taxon>
        <taxon>malvids</taxon>
        <taxon>Malvales</taxon>
        <taxon>Malvaceae</taxon>
        <taxon>Helicteroideae</taxon>
        <taxon>Durio</taxon>
    </lineage>
</organism>
<comment type="subcellular location">
    <subcellularLocation>
        <location evidence="1">Nucleus</location>
    </subcellularLocation>
</comment>
<evidence type="ECO:0000313" key="6">
    <source>
        <dbReference type="Proteomes" id="UP000515121"/>
    </source>
</evidence>
<sequence>MFTDLLEATPKAVLDLMDIGGLSLFHVKSHLQKYRLGKFSVKEWQDTAKNVSQVVGGSRSVNSLNSVPSRTNAYNRDHKAKRSPKPQKEIHGKLYLQIEAEKHIQRCLDAQRRYLDSALDRTCKKLADQYLRDAAKENAILYGQASTNLGTFTTLSGPSDLGTMATMPQFYFNQQNAYPTYDTLPTQANLGLKEVPFRYQPQTPLYPAPEDFSSTSYGYSASSYQETLPALSGNGKKRVQPVDEDPIEAFLNWDDNEPKIVDAGFGCNYGMFQGFPGTF</sequence>
<dbReference type="OrthoDB" id="852197at2759"/>
<dbReference type="GO" id="GO:0005634">
    <property type="term" value="C:nucleus"/>
    <property type="evidence" value="ECO:0007669"/>
    <property type="project" value="UniProtKB-SubCell"/>
</dbReference>
<dbReference type="GO" id="GO:0003700">
    <property type="term" value="F:DNA-binding transcription factor activity"/>
    <property type="evidence" value="ECO:0007669"/>
    <property type="project" value="InterPro"/>
</dbReference>
<accession>A0A6P6A515</accession>
<evidence type="ECO:0000256" key="3">
    <source>
        <dbReference type="ARBA" id="ARBA00023163"/>
    </source>
</evidence>
<evidence type="ECO:0000256" key="5">
    <source>
        <dbReference type="SAM" id="MobiDB-lite"/>
    </source>
</evidence>
<dbReference type="GeneID" id="111306188"/>
<evidence type="ECO:0000256" key="1">
    <source>
        <dbReference type="ARBA" id="ARBA00004123"/>
    </source>
</evidence>
<dbReference type="InterPro" id="IPR046955">
    <property type="entry name" value="PHR1-like"/>
</dbReference>
<keyword evidence="3" id="KW-0804">Transcription</keyword>